<keyword evidence="4" id="KW-0804">Transcription</keyword>
<dbReference type="EMBL" id="PQGG01000021">
    <property type="protein sequence ID" value="POP52856.1"/>
    <property type="molecule type" value="Genomic_DNA"/>
</dbReference>
<proteinExistence type="inferred from homology"/>
<dbReference type="AlphaFoldDB" id="A0A2S4HFU1"/>
<dbReference type="GO" id="GO:0003677">
    <property type="term" value="F:DNA binding"/>
    <property type="evidence" value="ECO:0007669"/>
    <property type="project" value="UniProtKB-KW"/>
</dbReference>
<dbReference type="PROSITE" id="PS50931">
    <property type="entry name" value="HTH_LYSR"/>
    <property type="match status" value="1"/>
</dbReference>
<dbReference type="PANTHER" id="PTHR30419:SF30">
    <property type="entry name" value="LYSR FAMILY TRANSCRIPTIONAL REGULATOR"/>
    <property type="match status" value="1"/>
</dbReference>
<dbReference type="InterPro" id="IPR036390">
    <property type="entry name" value="WH_DNA-bd_sf"/>
</dbReference>
<dbReference type="Pfam" id="PF03466">
    <property type="entry name" value="LysR_substrate"/>
    <property type="match status" value="1"/>
</dbReference>
<dbReference type="InterPro" id="IPR000847">
    <property type="entry name" value="LysR_HTH_N"/>
</dbReference>
<evidence type="ECO:0000256" key="4">
    <source>
        <dbReference type="ARBA" id="ARBA00023163"/>
    </source>
</evidence>
<dbReference type="InterPro" id="IPR050950">
    <property type="entry name" value="HTH-type_LysR_regulators"/>
</dbReference>
<feature type="domain" description="HTH lysR-type" evidence="5">
    <location>
        <begin position="14"/>
        <end position="71"/>
    </location>
</feature>
<sequence>MILFLYYSLLEYPVNPTKLKHVVAVDRSGSFTAASKAIHITQSALTKSVAEIEAEAGFALFERHAKGVYATAQGRAFIDRAARIVADLEQLSADTKSGRQLSGSRLRVGVCPPSLVSLLNMALPKILSQFPELRIEQTAGWIEQSIQHLKNRDIDLLVGPAPAIRQQNQFTVHTLEPFGICFFVRKGHPLCDKPRPKIADLNRYPMALADKSVATPELMQELFGQPEIPASQQLHIIGHFASACKIVQASDTIGTVGASYRKNMQFLENFTILKVATTPIPLAIAYHSKWLPSPPMAALVDILESEPHWADTARK</sequence>
<name>A0A2S4HFU1_9GAMM</name>
<protein>
    <recommendedName>
        <fullName evidence="5">HTH lysR-type domain-containing protein</fullName>
    </recommendedName>
</protein>
<evidence type="ECO:0000256" key="3">
    <source>
        <dbReference type="ARBA" id="ARBA00023125"/>
    </source>
</evidence>
<dbReference type="PRINTS" id="PR00039">
    <property type="entry name" value="HTHLYSR"/>
</dbReference>
<dbReference type="Gene3D" id="3.40.190.290">
    <property type="match status" value="1"/>
</dbReference>
<dbReference type="Proteomes" id="UP000237222">
    <property type="component" value="Unassembled WGS sequence"/>
</dbReference>
<accession>A0A2S4HFU1</accession>
<comment type="caution">
    <text evidence="6">The sequence shown here is derived from an EMBL/GenBank/DDBJ whole genome shotgun (WGS) entry which is preliminary data.</text>
</comment>
<evidence type="ECO:0000259" key="5">
    <source>
        <dbReference type="PROSITE" id="PS50931"/>
    </source>
</evidence>
<organism evidence="6 7">
    <name type="scientific">Zhongshania marina</name>
    <dbReference type="NCBI Taxonomy" id="2304603"/>
    <lineage>
        <taxon>Bacteria</taxon>
        <taxon>Pseudomonadati</taxon>
        <taxon>Pseudomonadota</taxon>
        <taxon>Gammaproteobacteria</taxon>
        <taxon>Cellvibrionales</taxon>
        <taxon>Spongiibacteraceae</taxon>
        <taxon>Zhongshania</taxon>
    </lineage>
</organism>
<dbReference type="InterPro" id="IPR036388">
    <property type="entry name" value="WH-like_DNA-bd_sf"/>
</dbReference>
<dbReference type="Pfam" id="PF00126">
    <property type="entry name" value="HTH_1"/>
    <property type="match status" value="1"/>
</dbReference>
<evidence type="ECO:0000313" key="6">
    <source>
        <dbReference type="EMBL" id="POP52856.1"/>
    </source>
</evidence>
<evidence type="ECO:0000256" key="1">
    <source>
        <dbReference type="ARBA" id="ARBA00009437"/>
    </source>
</evidence>
<keyword evidence="2" id="KW-0805">Transcription regulation</keyword>
<dbReference type="InterPro" id="IPR005119">
    <property type="entry name" value="LysR_subst-bd"/>
</dbReference>
<reference evidence="6 7" key="1">
    <citation type="submission" date="2018-01" db="EMBL/GenBank/DDBJ databases">
        <authorList>
            <person name="Yu X.-D."/>
        </authorList>
    </citation>
    <scope>NUCLEOTIDE SEQUENCE [LARGE SCALE GENOMIC DNA]</scope>
    <source>
        <strain evidence="6 7">ZX-21</strain>
    </source>
</reference>
<evidence type="ECO:0000313" key="7">
    <source>
        <dbReference type="Proteomes" id="UP000237222"/>
    </source>
</evidence>
<dbReference type="Gene3D" id="1.10.10.10">
    <property type="entry name" value="Winged helix-like DNA-binding domain superfamily/Winged helix DNA-binding domain"/>
    <property type="match status" value="1"/>
</dbReference>
<dbReference type="PANTHER" id="PTHR30419">
    <property type="entry name" value="HTH-TYPE TRANSCRIPTIONAL REGULATOR YBHD"/>
    <property type="match status" value="1"/>
</dbReference>
<comment type="similarity">
    <text evidence="1">Belongs to the LysR transcriptional regulatory family.</text>
</comment>
<dbReference type="GO" id="GO:0003700">
    <property type="term" value="F:DNA-binding transcription factor activity"/>
    <property type="evidence" value="ECO:0007669"/>
    <property type="project" value="InterPro"/>
</dbReference>
<dbReference type="SUPFAM" id="SSF46785">
    <property type="entry name" value="Winged helix' DNA-binding domain"/>
    <property type="match status" value="1"/>
</dbReference>
<keyword evidence="3" id="KW-0238">DNA-binding</keyword>
<gene>
    <name evidence="6" type="ORF">C0068_09545</name>
</gene>
<dbReference type="CDD" id="cd05466">
    <property type="entry name" value="PBP2_LTTR_substrate"/>
    <property type="match status" value="1"/>
</dbReference>
<evidence type="ECO:0000256" key="2">
    <source>
        <dbReference type="ARBA" id="ARBA00023015"/>
    </source>
</evidence>
<dbReference type="GO" id="GO:0005829">
    <property type="term" value="C:cytosol"/>
    <property type="evidence" value="ECO:0007669"/>
    <property type="project" value="TreeGrafter"/>
</dbReference>
<dbReference type="SUPFAM" id="SSF53850">
    <property type="entry name" value="Periplasmic binding protein-like II"/>
    <property type="match status" value="1"/>
</dbReference>